<dbReference type="HOGENOM" id="CLU_3022127_0_0_10"/>
<evidence type="ECO:0000313" key="1">
    <source>
        <dbReference type="EMBL" id="EEF91670.1"/>
    </source>
</evidence>
<dbReference type="EMBL" id="ACCH01000065">
    <property type="protein sequence ID" value="EEF91670.1"/>
    <property type="molecule type" value="Genomic_DNA"/>
</dbReference>
<reference evidence="1 2" key="2">
    <citation type="submission" date="2009-01" db="EMBL/GenBank/DDBJ databases">
        <title>Draft genome sequence of Bacteroides cellulosilyticus (DSM 14838).</title>
        <authorList>
            <person name="Sudarsanam P."/>
            <person name="Ley R."/>
            <person name="Guruge J."/>
            <person name="Turnbaugh P.J."/>
            <person name="Mahowald M."/>
            <person name="Liep D."/>
            <person name="Gordon J."/>
        </authorList>
    </citation>
    <scope>NUCLEOTIDE SEQUENCE [LARGE SCALE GENOMIC DNA]</scope>
    <source>
        <strain evidence="1 2">DSM 14838</strain>
    </source>
</reference>
<protein>
    <submittedName>
        <fullName evidence="1">Uncharacterized protein</fullName>
    </submittedName>
</protein>
<evidence type="ECO:0000313" key="2">
    <source>
        <dbReference type="Proteomes" id="UP000003711"/>
    </source>
</evidence>
<proteinExistence type="predicted"/>
<dbReference type="AlphaFoldDB" id="E2N8W1"/>
<name>E2N8W1_9BACE</name>
<gene>
    <name evidence="1" type="ORF">BACCELL_00706</name>
</gene>
<accession>E2N8W1</accession>
<reference evidence="1 2" key="1">
    <citation type="submission" date="2008-12" db="EMBL/GenBank/DDBJ databases">
        <authorList>
            <person name="Fulton L."/>
            <person name="Clifton S."/>
            <person name="Fulton B."/>
            <person name="Xu J."/>
            <person name="Minx P."/>
            <person name="Pepin K.H."/>
            <person name="Johnson M."/>
            <person name="Bhonagiri V."/>
            <person name="Nash W.E."/>
            <person name="Mardis E.R."/>
            <person name="Wilson R.K."/>
        </authorList>
    </citation>
    <scope>NUCLEOTIDE SEQUENCE [LARGE SCALE GENOMIC DNA]</scope>
    <source>
        <strain evidence="1 2">DSM 14838</strain>
    </source>
</reference>
<comment type="caution">
    <text evidence="1">The sequence shown here is derived from an EMBL/GenBank/DDBJ whole genome shotgun (WGS) entry which is preliminary data.</text>
</comment>
<dbReference type="Proteomes" id="UP000003711">
    <property type="component" value="Unassembled WGS sequence"/>
</dbReference>
<sequence>MSIGEHYAVGGHLVDVAGLDMRVFVVGGDISIAHIVGEDENDVRLLLGLCVGVRG</sequence>
<organism evidence="1 2">
    <name type="scientific">Bacteroides cellulosilyticus DSM 14838</name>
    <dbReference type="NCBI Taxonomy" id="537012"/>
    <lineage>
        <taxon>Bacteria</taxon>
        <taxon>Pseudomonadati</taxon>
        <taxon>Bacteroidota</taxon>
        <taxon>Bacteroidia</taxon>
        <taxon>Bacteroidales</taxon>
        <taxon>Bacteroidaceae</taxon>
        <taxon>Bacteroides</taxon>
    </lineage>
</organism>